<dbReference type="KEGG" id="sbae:DSM104329_00402"/>
<dbReference type="EMBL" id="CP087164">
    <property type="protein sequence ID" value="UGS34031.1"/>
    <property type="molecule type" value="Genomic_DNA"/>
</dbReference>
<organism evidence="4 5">
    <name type="scientific">Capillimicrobium parvum</name>
    <dbReference type="NCBI Taxonomy" id="2884022"/>
    <lineage>
        <taxon>Bacteria</taxon>
        <taxon>Bacillati</taxon>
        <taxon>Actinomycetota</taxon>
        <taxon>Thermoleophilia</taxon>
        <taxon>Solirubrobacterales</taxon>
        <taxon>Capillimicrobiaceae</taxon>
        <taxon>Capillimicrobium</taxon>
    </lineage>
</organism>
<dbReference type="InterPro" id="IPR011330">
    <property type="entry name" value="Glyco_hydro/deAcase_b/a-brl"/>
</dbReference>
<sequence>MAVHSAGYGGAQLVAISQARALRREYDLVIAIGTGPLRAAFAEVAAAIVRGPPNLPIWGASRGRWTLQIGRAIPDAVRFAVLVRRHEIDVVVVNSTVLVAPVIGARMAGVPVVVHAQEAPKSAAARRLFRVHGVLAHTVVAISPWVAQAFDGAVARVMSNPVGIPIPPDPGPRELCAADPLRLVMVGTVDRHKGQHVAIAAVRALRDRGLEAELTLHGLEADQAYAAELREQARDLGVARQVHFAGPTSDVAACLLAADTLLLAAGEVTPLVLMEAMALRTPVVAARMGSIPDVVSDGVSGLLVAPDDPVALAAAVARLGHETGLAERIAEAGRRRVEEDFDETRGHRRLSAEIRRLTGRPDASHASGALVVVRRRLGAPWRRMQAALLRWRLRASSARVAGALVYHETFRTPPSAEQVVPGLTAAALERHLRHLRRSYQLVTPSQLHRAMLSRRRGGRIPVAVTFDDDLASHVEVAAPLLRSLGCPAAFFLTGAGLDGPHGFWWQRLQATADRGLDPRPALRTAGLRAGAEQSLADLAADVERSPSVHAAVAEALSQLVGEDPAEYHLTRSQVGQLAREGFEIGFHTRDHRPLPELADDDLEGALRDGRAALEEAAGCPLTTIAYPHGRADERVAAAARAAGYTDGFGGAGRSITARSDRLLLPRIELLLEDPGSFELAMACELWADR</sequence>
<dbReference type="PROSITE" id="PS51677">
    <property type="entry name" value="NODB"/>
    <property type="match status" value="1"/>
</dbReference>
<keyword evidence="2 4" id="KW-0808">Transferase</keyword>
<feature type="domain" description="NodB homology" evidence="3">
    <location>
        <begin position="460"/>
        <end position="689"/>
    </location>
</feature>
<dbReference type="PANTHER" id="PTHR12526">
    <property type="entry name" value="GLYCOSYLTRANSFERASE"/>
    <property type="match status" value="1"/>
</dbReference>
<name>A0A9E6XT31_9ACTN</name>
<evidence type="ECO:0000313" key="5">
    <source>
        <dbReference type="Proteomes" id="UP001162834"/>
    </source>
</evidence>
<evidence type="ECO:0000313" key="4">
    <source>
        <dbReference type="EMBL" id="UGS34031.1"/>
    </source>
</evidence>
<proteinExistence type="predicted"/>
<dbReference type="GO" id="GO:0016810">
    <property type="term" value="F:hydrolase activity, acting on carbon-nitrogen (but not peptide) bonds"/>
    <property type="evidence" value="ECO:0007669"/>
    <property type="project" value="InterPro"/>
</dbReference>
<dbReference type="InterPro" id="IPR002509">
    <property type="entry name" value="NODB_dom"/>
</dbReference>
<dbReference type="Proteomes" id="UP001162834">
    <property type="component" value="Chromosome"/>
</dbReference>
<keyword evidence="1 4" id="KW-0328">Glycosyltransferase</keyword>
<evidence type="ECO:0000259" key="3">
    <source>
        <dbReference type="PROSITE" id="PS51677"/>
    </source>
</evidence>
<gene>
    <name evidence="4" type="primary">mshA_1</name>
    <name evidence="4" type="ORF">DSM104329_00402</name>
</gene>
<dbReference type="Gene3D" id="3.40.50.2000">
    <property type="entry name" value="Glycogen Phosphorylase B"/>
    <property type="match status" value="2"/>
</dbReference>
<dbReference type="Pfam" id="PF01522">
    <property type="entry name" value="Polysacc_deac_1"/>
    <property type="match status" value="1"/>
</dbReference>
<dbReference type="SUPFAM" id="SSF53756">
    <property type="entry name" value="UDP-Glycosyltransferase/glycogen phosphorylase"/>
    <property type="match status" value="1"/>
</dbReference>
<evidence type="ECO:0000256" key="2">
    <source>
        <dbReference type="ARBA" id="ARBA00022679"/>
    </source>
</evidence>
<dbReference type="Pfam" id="PF00534">
    <property type="entry name" value="Glycos_transf_1"/>
    <property type="match status" value="1"/>
</dbReference>
<keyword evidence="5" id="KW-1185">Reference proteome</keyword>
<dbReference type="GO" id="GO:0102710">
    <property type="term" value="F:D-inositol-3-phosphate glycosyltransferase activity"/>
    <property type="evidence" value="ECO:0007669"/>
    <property type="project" value="UniProtKB-EC"/>
</dbReference>
<protein>
    <submittedName>
        <fullName evidence="4">D-inositol-3-phosphate glycosyltransferase</fullName>
        <ecNumber evidence="4">2.4.1.250</ecNumber>
    </submittedName>
</protein>
<dbReference type="CDD" id="cd10918">
    <property type="entry name" value="CE4_NodB_like_5s_6s"/>
    <property type="match status" value="1"/>
</dbReference>
<reference evidence="4" key="1">
    <citation type="journal article" date="2022" name="Int. J. Syst. Evol. Microbiol.">
        <title>Pseudomonas aegrilactucae sp. nov. and Pseudomonas morbosilactucae sp. nov., pathogens causing bacterial rot of lettuce in Japan.</title>
        <authorList>
            <person name="Sawada H."/>
            <person name="Fujikawa T."/>
            <person name="Satou M."/>
        </authorList>
    </citation>
    <scope>NUCLEOTIDE SEQUENCE</scope>
    <source>
        <strain evidence="4">0166_1</strain>
    </source>
</reference>
<dbReference type="Gene3D" id="3.20.20.370">
    <property type="entry name" value="Glycoside hydrolase/deacetylase"/>
    <property type="match status" value="1"/>
</dbReference>
<evidence type="ECO:0000256" key="1">
    <source>
        <dbReference type="ARBA" id="ARBA00022676"/>
    </source>
</evidence>
<dbReference type="AlphaFoldDB" id="A0A9E6XT31"/>
<dbReference type="GO" id="GO:0005975">
    <property type="term" value="P:carbohydrate metabolic process"/>
    <property type="evidence" value="ECO:0007669"/>
    <property type="project" value="InterPro"/>
</dbReference>
<dbReference type="SUPFAM" id="SSF88713">
    <property type="entry name" value="Glycoside hydrolase/deacetylase"/>
    <property type="match status" value="1"/>
</dbReference>
<dbReference type="RefSeq" id="WP_259313721.1">
    <property type="nucleotide sequence ID" value="NZ_CP087164.1"/>
</dbReference>
<dbReference type="EC" id="2.4.1.250" evidence="4"/>
<accession>A0A9E6XT31</accession>
<dbReference type="PANTHER" id="PTHR12526:SF510">
    <property type="entry name" value="D-INOSITOL 3-PHOSPHATE GLYCOSYLTRANSFERASE"/>
    <property type="match status" value="1"/>
</dbReference>
<dbReference type="InterPro" id="IPR001296">
    <property type="entry name" value="Glyco_trans_1"/>
</dbReference>